<evidence type="ECO:0000256" key="5">
    <source>
        <dbReference type="SAM" id="MobiDB-lite"/>
    </source>
</evidence>
<gene>
    <name evidence="7" type="primary">UBE2U</name>
</gene>
<organism evidence="7 8">
    <name type="scientific">Vombatus ursinus</name>
    <name type="common">Common wombat</name>
    <dbReference type="NCBI Taxonomy" id="29139"/>
    <lineage>
        <taxon>Eukaryota</taxon>
        <taxon>Metazoa</taxon>
        <taxon>Chordata</taxon>
        <taxon>Craniata</taxon>
        <taxon>Vertebrata</taxon>
        <taxon>Euteleostomi</taxon>
        <taxon>Mammalia</taxon>
        <taxon>Metatheria</taxon>
        <taxon>Diprotodontia</taxon>
        <taxon>Vombatidae</taxon>
        <taxon>Vombatus</taxon>
    </lineage>
</organism>
<keyword evidence="2 4" id="KW-0833">Ubl conjugation pathway</keyword>
<evidence type="ECO:0000313" key="7">
    <source>
        <dbReference type="Ensembl" id="ENSVURP00010011921.1"/>
    </source>
</evidence>
<dbReference type="Gene3D" id="3.10.110.10">
    <property type="entry name" value="Ubiquitin Conjugating Enzyme"/>
    <property type="match status" value="1"/>
</dbReference>
<evidence type="ECO:0000256" key="3">
    <source>
        <dbReference type="PROSITE-ProRule" id="PRU10133"/>
    </source>
</evidence>
<keyword evidence="8" id="KW-1185">Reference proteome</keyword>
<dbReference type="GeneTree" id="ENSGT00940000162256"/>
<feature type="domain" description="UBC core" evidence="6">
    <location>
        <begin position="4"/>
        <end position="153"/>
    </location>
</feature>
<dbReference type="GO" id="GO:0016740">
    <property type="term" value="F:transferase activity"/>
    <property type="evidence" value="ECO:0007669"/>
    <property type="project" value="UniProtKB-KW"/>
</dbReference>
<dbReference type="GO" id="GO:0005524">
    <property type="term" value="F:ATP binding"/>
    <property type="evidence" value="ECO:0007669"/>
    <property type="project" value="UniProtKB-UniRule"/>
</dbReference>
<dbReference type="AlphaFoldDB" id="A0A4X2KPJ1"/>
<feature type="compositionally biased region" description="Basic residues" evidence="5">
    <location>
        <begin position="288"/>
        <end position="303"/>
    </location>
</feature>
<dbReference type="SMART" id="SM00212">
    <property type="entry name" value="UBCc"/>
    <property type="match status" value="1"/>
</dbReference>
<keyword evidence="1" id="KW-0808">Transferase</keyword>
<feature type="region of interest" description="Disordered" evidence="5">
    <location>
        <begin position="273"/>
        <end position="316"/>
    </location>
</feature>
<sequence>MHCRSYLLLEKEFMDLQEENLFGITVTPLSNDLLKWLAEIEGLKDTIWEGFTFPLLMKFSVDYNVVPPVVAFSTIPFHPNVDPKSGRPCIDFLDSPDHWDSNYTLSSILLSIQVMLSNPTLNNPVNIEAARVMLEDISLFSELALKSLYHCSPVDEETVPEDNASFKLFQVEEETPSLPKKNIKGISFDEYYKTWSGIATSQTANCFKIPVSHDLTENYKKWQGKSIKSSRAWDAKFHSIMARIPRENRLPTKLDRSLMQSIKNAQICTPETNTNVLSSGRKEEVVTKKWKGKEKKKKKKKKIPKESDDMDESWEEEVENLVAWTNELNTTTLED</sequence>
<evidence type="ECO:0000256" key="1">
    <source>
        <dbReference type="ARBA" id="ARBA00022679"/>
    </source>
</evidence>
<dbReference type="Proteomes" id="UP000314987">
    <property type="component" value="Unassembled WGS sequence"/>
</dbReference>
<name>A0A4X2KPJ1_VOMUR</name>
<dbReference type="CDD" id="cd23806">
    <property type="entry name" value="UBCc_UBE2U"/>
    <property type="match status" value="1"/>
</dbReference>
<dbReference type="STRING" id="29139.ENSVURP00010011921"/>
<dbReference type="PROSITE" id="PS00183">
    <property type="entry name" value="UBC_1"/>
    <property type="match status" value="1"/>
</dbReference>
<dbReference type="InterPro" id="IPR000608">
    <property type="entry name" value="UBC"/>
</dbReference>
<proteinExistence type="inferred from homology"/>
<dbReference type="PROSITE" id="PS50127">
    <property type="entry name" value="UBC_2"/>
    <property type="match status" value="1"/>
</dbReference>
<dbReference type="SUPFAM" id="SSF54495">
    <property type="entry name" value="UBC-like"/>
    <property type="match status" value="1"/>
</dbReference>
<evidence type="ECO:0000256" key="2">
    <source>
        <dbReference type="ARBA" id="ARBA00022786"/>
    </source>
</evidence>
<dbReference type="InterPro" id="IPR023313">
    <property type="entry name" value="UBQ-conjugating_AS"/>
</dbReference>
<evidence type="ECO:0000259" key="6">
    <source>
        <dbReference type="PROSITE" id="PS50127"/>
    </source>
</evidence>
<reference evidence="7" key="2">
    <citation type="submission" date="2025-08" db="UniProtKB">
        <authorList>
            <consortium name="Ensembl"/>
        </authorList>
    </citation>
    <scope>IDENTIFICATION</scope>
</reference>
<dbReference type="InterPro" id="IPR050113">
    <property type="entry name" value="Ub_conjugating_enzyme"/>
</dbReference>
<evidence type="ECO:0000256" key="4">
    <source>
        <dbReference type="RuleBase" id="RU362109"/>
    </source>
</evidence>
<keyword evidence="4" id="KW-0547">Nucleotide-binding</keyword>
<comment type="similarity">
    <text evidence="4">Belongs to the ubiquitin-conjugating enzyme family.</text>
</comment>
<dbReference type="InterPro" id="IPR016135">
    <property type="entry name" value="UBQ-conjugating_enzyme/RWD"/>
</dbReference>
<evidence type="ECO:0000313" key="8">
    <source>
        <dbReference type="Proteomes" id="UP000314987"/>
    </source>
</evidence>
<keyword evidence="4" id="KW-0067">ATP-binding</keyword>
<accession>A0A4X2KPJ1</accession>
<dbReference type="Pfam" id="PF00179">
    <property type="entry name" value="UQ_con"/>
    <property type="match status" value="1"/>
</dbReference>
<dbReference type="OMA" id="SEDMMQW"/>
<protein>
    <recommendedName>
        <fullName evidence="6">UBC core domain-containing protein</fullName>
    </recommendedName>
</protein>
<dbReference type="Ensembl" id="ENSVURT00010013542.1">
    <property type="protein sequence ID" value="ENSVURP00010011921.1"/>
    <property type="gene ID" value="ENSVURG00010009222.1"/>
</dbReference>
<reference evidence="8" key="1">
    <citation type="submission" date="2018-12" db="EMBL/GenBank/DDBJ databases">
        <authorList>
            <person name="Yazar S."/>
        </authorList>
    </citation>
    <scope>NUCLEOTIDE SEQUENCE [LARGE SCALE GENOMIC DNA]</scope>
</reference>
<reference evidence="7" key="3">
    <citation type="submission" date="2025-09" db="UniProtKB">
        <authorList>
            <consortium name="Ensembl"/>
        </authorList>
    </citation>
    <scope>IDENTIFICATION</scope>
</reference>
<feature type="active site" description="Glycyl thioester intermediate" evidence="3">
    <location>
        <position position="89"/>
    </location>
</feature>
<dbReference type="PANTHER" id="PTHR24067">
    <property type="entry name" value="UBIQUITIN-CONJUGATING ENZYME E2"/>
    <property type="match status" value="1"/>
</dbReference>